<dbReference type="AlphaFoldDB" id="A0A284S535"/>
<evidence type="ECO:0000313" key="2">
    <source>
        <dbReference type="Proteomes" id="UP000219338"/>
    </source>
</evidence>
<dbReference type="STRING" id="47428.A0A284S535"/>
<protein>
    <recommendedName>
        <fullName evidence="3">F-box domain-containing protein</fullName>
    </recommendedName>
</protein>
<dbReference type="Proteomes" id="UP000219338">
    <property type="component" value="Unassembled WGS sequence"/>
</dbReference>
<dbReference type="OrthoDB" id="2843672at2759"/>
<evidence type="ECO:0000313" key="1">
    <source>
        <dbReference type="EMBL" id="SJL16124.1"/>
    </source>
</evidence>
<sequence length="506" mass="57235">MSYRNCGFVPELQLQNANSSNSLVSQILRGSRPLLDSDHALLSAEIVELEQQQAMYAAQLEAIQLCRCAVLKALENRKSVYAPIRRLPRDILIEIFDSVCDSWWQEADENLSLRQRRDSLDVSGPLWVLGRVCGLWRDALHSSPASWARKLVVQAPFSKHAPEILQTYLEYTGEHLLRLYVNCTAPTQGDIILSLLVQSCQRWKNLRINADKSYMPHFESISYFPALQTIDIDFYNAHGPTYRSDMCLGAPQLWQASLRGHGIHQMKLPPGITHFSGSITCPEDLHLLSQLPNLRRCHLWMDVAMATKEAPVVTVATLTHLYVDRVDIVKFLSAPLLSSLTIGCIPVGPRSSSAQESITCFLRRSRCHLESLSIGNVVVTLDTPTRMSALEACSTVSRLKLELHPGMINGVVEALTSPSTLPNLHHLILCLSWHPEDEWTAILDMVRFRRDAGLLKLVEVQFGVDENWHDWNPAEDIRALSGGDFEMRVEEWDPPSQDHLYLWDLY</sequence>
<keyword evidence="2" id="KW-1185">Reference proteome</keyword>
<reference evidence="2" key="1">
    <citation type="journal article" date="2017" name="Nat. Ecol. Evol.">
        <title>Genome expansion and lineage-specific genetic innovations in the forest pathogenic fungi Armillaria.</title>
        <authorList>
            <person name="Sipos G."/>
            <person name="Prasanna A.N."/>
            <person name="Walter M.C."/>
            <person name="O'Connor E."/>
            <person name="Balint B."/>
            <person name="Krizsan K."/>
            <person name="Kiss B."/>
            <person name="Hess J."/>
            <person name="Varga T."/>
            <person name="Slot J."/>
            <person name="Riley R."/>
            <person name="Boka B."/>
            <person name="Rigling D."/>
            <person name="Barry K."/>
            <person name="Lee J."/>
            <person name="Mihaltcheva S."/>
            <person name="LaButti K."/>
            <person name="Lipzen A."/>
            <person name="Waldron R."/>
            <person name="Moloney N.M."/>
            <person name="Sperisen C."/>
            <person name="Kredics L."/>
            <person name="Vagvoelgyi C."/>
            <person name="Patrignani A."/>
            <person name="Fitzpatrick D."/>
            <person name="Nagy I."/>
            <person name="Doyle S."/>
            <person name="Anderson J.B."/>
            <person name="Grigoriev I.V."/>
            <person name="Gueldener U."/>
            <person name="Muensterkoetter M."/>
            <person name="Nagy L.G."/>
        </authorList>
    </citation>
    <scope>NUCLEOTIDE SEQUENCE [LARGE SCALE GENOMIC DNA]</scope>
    <source>
        <strain evidence="2">C18/9</strain>
    </source>
</reference>
<organism evidence="1 2">
    <name type="scientific">Armillaria ostoyae</name>
    <name type="common">Armillaria root rot fungus</name>
    <dbReference type="NCBI Taxonomy" id="47428"/>
    <lineage>
        <taxon>Eukaryota</taxon>
        <taxon>Fungi</taxon>
        <taxon>Dikarya</taxon>
        <taxon>Basidiomycota</taxon>
        <taxon>Agaricomycotina</taxon>
        <taxon>Agaricomycetes</taxon>
        <taxon>Agaricomycetidae</taxon>
        <taxon>Agaricales</taxon>
        <taxon>Marasmiineae</taxon>
        <taxon>Physalacriaceae</taxon>
        <taxon>Armillaria</taxon>
    </lineage>
</organism>
<gene>
    <name evidence="1" type="ORF">ARMOST_19643</name>
</gene>
<accession>A0A284S535</accession>
<evidence type="ECO:0008006" key="3">
    <source>
        <dbReference type="Google" id="ProtNLM"/>
    </source>
</evidence>
<dbReference type="SUPFAM" id="SSF52047">
    <property type="entry name" value="RNI-like"/>
    <property type="match status" value="1"/>
</dbReference>
<proteinExistence type="predicted"/>
<dbReference type="EMBL" id="FUEG01000033">
    <property type="protein sequence ID" value="SJL16124.1"/>
    <property type="molecule type" value="Genomic_DNA"/>
</dbReference>
<dbReference type="OMA" id="DPPSQDH"/>
<name>A0A284S535_ARMOS</name>